<protein>
    <submittedName>
        <fullName evidence="2">Uncharacterized protein</fullName>
    </submittedName>
</protein>
<sequence length="91" mass="10225">MFVGRMHALRRGMTSSAGNFNLPLSLMRIIPQESRLCLSTRQPGCMRHPRRGTTHHRRGNSTSRYYISPVGIETLLNITACLADDGLRRGT</sequence>
<accession>A0A4Y2TE94</accession>
<dbReference type="EMBL" id="BGPR01027787">
    <property type="protein sequence ID" value="GBN98561.1"/>
    <property type="molecule type" value="Genomic_DNA"/>
</dbReference>
<dbReference type="AlphaFoldDB" id="A0A4Y2TE94"/>
<feature type="compositionally biased region" description="Basic residues" evidence="1">
    <location>
        <begin position="47"/>
        <end position="59"/>
    </location>
</feature>
<feature type="region of interest" description="Disordered" evidence="1">
    <location>
        <begin position="42"/>
        <end position="62"/>
    </location>
</feature>
<evidence type="ECO:0000313" key="3">
    <source>
        <dbReference type="Proteomes" id="UP000499080"/>
    </source>
</evidence>
<dbReference type="Proteomes" id="UP000499080">
    <property type="component" value="Unassembled WGS sequence"/>
</dbReference>
<gene>
    <name evidence="2" type="ORF">AVEN_251130_1</name>
</gene>
<organism evidence="2 3">
    <name type="scientific">Araneus ventricosus</name>
    <name type="common">Orbweaver spider</name>
    <name type="synonym">Epeira ventricosa</name>
    <dbReference type="NCBI Taxonomy" id="182803"/>
    <lineage>
        <taxon>Eukaryota</taxon>
        <taxon>Metazoa</taxon>
        <taxon>Ecdysozoa</taxon>
        <taxon>Arthropoda</taxon>
        <taxon>Chelicerata</taxon>
        <taxon>Arachnida</taxon>
        <taxon>Araneae</taxon>
        <taxon>Araneomorphae</taxon>
        <taxon>Entelegynae</taxon>
        <taxon>Araneoidea</taxon>
        <taxon>Araneidae</taxon>
        <taxon>Araneus</taxon>
    </lineage>
</organism>
<evidence type="ECO:0000313" key="2">
    <source>
        <dbReference type="EMBL" id="GBN98561.1"/>
    </source>
</evidence>
<name>A0A4Y2TE94_ARAVE</name>
<reference evidence="2 3" key="1">
    <citation type="journal article" date="2019" name="Sci. Rep.">
        <title>Orb-weaving spider Araneus ventricosus genome elucidates the spidroin gene catalogue.</title>
        <authorList>
            <person name="Kono N."/>
            <person name="Nakamura H."/>
            <person name="Ohtoshi R."/>
            <person name="Moran D.A.P."/>
            <person name="Shinohara A."/>
            <person name="Yoshida Y."/>
            <person name="Fujiwara M."/>
            <person name="Mori M."/>
            <person name="Tomita M."/>
            <person name="Arakawa K."/>
        </authorList>
    </citation>
    <scope>NUCLEOTIDE SEQUENCE [LARGE SCALE GENOMIC DNA]</scope>
</reference>
<comment type="caution">
    <text evidence="2">The sequence shown here is derived from an EMBL/GenBank/DDBJ whole genome shotgun (WGS) entry which is preliminary data.</text>
</comment>
<evidence type="ECO:0000256" key="1">
    <source>
        <dbReference type="SAM" id="MobiDB-lite"/>
    </source>
</evidence>
<keyword evidence="3" id="KW-1185">Reference proteome</keyword>
<proteinExistence type="predicted"/>